<proteinExistence type="inferred from homology"/>
<keyword evidence="5" id="KW-1185">Reference proteome</keyword>
<dbReference type="GeneID" id="36593089"/>
<dbReference type="OrthoDB" id="5371740at2759"/>
<dbReference type="Gene3D" id="3.40.50.720">
    <property type="entry name" value="NAD(P)-binding Rossmann-like Domain"/>
    <property type="match status" value="1"/>
</dbReference>
<accession>A0A2J6T2F5</accession>
<dbReference type="Proteomes" id="UP000235371">
    <property type="component" value="Unassembled WGS sequence"/>
</dbReference>
<name>A0A2J6T2F5_9HELO</name>
<dbReference type="GO" id="GO:0016616">
    <property type="term" value="F:oxidoreductase activity, acting on the CH-OH group of donors, NAD or NADP as acceptor"/>
    <property type="evidence" value="ECO:0007669"/>
    <property type="project" value="TreeGrafter"/>
</dbReference>
<dbReference type="RefSeq" id="XP_024734101.1">
    <property type="nucleotide sequence ID" value="XM_024885012.1"/>
</dbReference>
<keyword evidence="2" id="KW-0521">NADP</keyword>
<dbReference type="InterPro" id="IPR036291">
    <property type="entry name" value="NAD(P)-bd_dom_sf"/>
</dbReference>
<dbReference type="PANTHER" id="PTHR44229">
    <property type="entry name" value="15-HYDROXYPROSTAGLANDIN DEHYDROGENASE [NAD(+)]"/>
    <property type="match status" value="1"/>
</dbReference>
<organism evidence="4 5">
    <name type="scientific">Hyaloscypha bicolor E</name>
    <dbReference type="NCBI Taxonomy" id="1095630"/>
    <lineage>
        <taxon>Eukaryota</taxon>
        <taxon>Fungi</taxon>
        <taxon>Dikarya</taxon>
        <taxon>Ascomycota</taxon>
        <taxon>Pezizomycotina</taxon>
        <taxon>Leotiomycetes</taxon>
        <taxon>Helotiales</taxon>
        <taxon>Hyaloscyphaceae</taxon>
        <taxon>Hyaloscypha</taxon>
        <taxon>Hyaloscypha bicolor</taxon>
    </lineage>
</organism>
<dbReference type="InterPro" id="IPR020904">
    <property type="entry name" value="Sc_DH/Rdtase_CS"/>
</dbReference>
<evidence type="ECO:0000256" key="3">
    <source>
        <dbReference type="ARBA" id="ARBA00023002"/>
    </source>
</evidence>
<keyword evidence="3" id="KW-0560">Oxidoreductase</keyword>
<evidence type="ECO:0000313" key="4">
    <source>
        <dbReference type="EMBL" id="PMD57197.1"/>
    </source>
</evidence>
<dbReference type="AlphaFoldDB" id="A0A2J6T2F5"/>
<dbReference type="SUPFAM" id="SSF51735">
    <property type="entry name" value="NAD(P)-binding Rossmann-fold domains"/>
    <property type="match status" value="1"/>
</dbReference>
<reference evidence="4 5" key="1">
    <citation type="submission" date="2016-04" db="EMBL/GenBank/DDBJ databases">
        <title>A degradative enzymes factory behind the ericoid mycorrhizal symbiosis.</title>
        <authorList>
            <consortium name="DOE Joint Genome Institute"/>
            <person name="Martino E."/>
            <person name="Morin E."/>
            <person name="Grelet G."/>
            <person name="Kuo A."/>
            <person name="Kohler A."/>
            <person name="Daghino S."/>
            <person name="Barry K."/>
            <person name="Choi C."/>
            <person name="Cichocki N."/>
            <person name="Clum A."/>
            <person name="Copeland A."/>
            <person name="Hainaut M."/>
            <person name="Haridas S."/>
            <person name="Labutti K."/>
            <person name="Lindquist E."/>
            <person name="Lipzen A."/>
            <person name="Khouja H.-R."/>
            <person name="Murat C."/>
            <person name="Ohm R."/>
            <person name="Olson A."/>
            <person name="Spatafora J."/>
            <person name="Veneault-Fourrey C."/>
            <person name="Henrissat B."/>
            <person name="Grigoriev I."/>
            <person name="Martin F."/>
            <person name="Perotto S."/>
        </authorList>
    </citation>
    <scope>NUCLEOTIDE SEQUENCE [LARGE SCALE GENOMIC DNA]</scope>
    <source>
        <strain evidence="4 5">E</strain>
    </source>
</reference>
<dbReference type="PANTHER" id="PTHR44229:SF4">
    <property type="entry name" value="15-HYDROXYPROSTAGLANDIN DEHYDROGENASE [NAD(+)]"/>
    <property type="match status" value="1"/>
</dbReference>
<sequence length="268" mass="29629">MKISIVTGAASGIGFALAKHLIARGFRVVLADIDDLKGKKAQEDLGPDALFLHCDVSDWDSSAAMFKKAYEWGGRIDFFAANAGIEERESVYWLPTSEEELKRPDLGTIEVDLNSVFFGLRLFRYYARKSATGDGGRMVVSCSMAGIYPMYLAPSYSAAKHAIVGLVRSVAPKIHRDENITLNAIAPGPVDTGINPNMHLVVPPEHMTPMKTVLDAFDRFLEEDVTGQIAECASDGIYMRKPIEFANGSAKFLNEDMFNEEKFIRKPR</sequence>
<comment type="similarity">
    <text evidence="1">Belongs to the short-chain dehydrogenases/reductases (SDR) family.</text>
</comment>
<evidence type="ECO:0000256" key="1">
    <source>
        <dbReference type="ARBA" id="ARBA00006484"/>
    </source>
</evidence>
<dbReference type="PRINTS" id="PR00081">
    <property type="entry name" value="GDHRDH"/>
</dbReference>
<dbReference type="EMBL" id="KZ613847">
    <property type="protein sequence ID" value="PMD57197.1"/>
    <property type="molecule type" value="Genomic_DNA"/>
</dbReference>
<evidence type="ECO:0000256" key="2">
    <source>
        <dbReference type="ARBA" id="ARBA00022857"/>
    </source>
</evidence>
<dbReference type="Pfam" id="PF00106">
    <property type="entry name" value="adh_short"/>
    <property type="match status" value="1"/>
</dbReference>
<dbReference type="InParanoid" id="A0A2J6T2F5"/>
<dbReference type="GO" id="GO:0005737">
    <property type="term" value="C:cytoplasm"/>
    <property type="evidence" value="ECO:0007669"/>
    <property type="project" value="TreeGrafter"/>
</dbReference>
<protein>
    <submittedName>
        <fullName evidence="4">NAD(P)-binding protein</fullName>
    </submittedName>
</protein>
<dbReference type="PROSITE" id="PS00061">
    <property type="entry name" value="ADH_SHORT"/>
    <property type="match status" value="1"/>
</dbReference>
<evidence type="ECO:0000313" key="5">
    <source>
        <dbReference type="Proteomes" id="UP000235371"/>
    </source>
</evidence>
<dbReference type="InterPro" id="IPR002347">
    <property type="entry name" value="SDR_fam"/>
</dbReference>
<dbReference type="STRING" id="1095630.A0A2J6T2F5"/>
<gene>
    <name evidence="4" type="ORF">K444DRAFT_644835</name>
</gene>